<dbReference type="EMBL" id="JBHUHV010000052">
    <property type="protein sequence ID" value="MFD2068321.1"/>
    <property type="molecule type" value="Genomic_DNA"/>
</dbReference>
<dbReference type="SUPFAM" id="SSF55781">
    <property type="entry name" value="GAF domain-like"/>
    <property type="match status" value="1"/>
</dbReference>
<accession>A0ABW4X127</accession>
<proteinExistence type="predicted"/>
<keyword evidence="3" id="KW-1185">Reference proteome</keyword>
<dbReference type="Gene3D" id="3.30.450.40">
    <property type="match status" value="1"/>
</dbReference>
<dbReference type="InterPro" id="IPR003018">
    <property type="entry name" value="GAF"/>
</dbReference>
<gene>
    <name evidence="2" type="ORF">ACFSKU_15640</name>
</gene>
<dbReference type="RefSeq" id="WP_229961713.1">
    <property type="nucleotide sequence ID" value="NZ_JAJJWI010000014.1"/>
</dbReference>
<sequence length="773" mass="89118">MQKRLMPIEGGYLSNSPFQIKLCFEQIISKLEQAAAEPENQVSEKELALLRDVSPFPELRYGLEDFSQIEQHADLINGLLADYFPSELSRNEIKAVSIPYTNIIFNRTERFSNIFEAAGPDFQFNIRDFDEHQFYVMSCCLILNQYYGTQLDFTKPLFYDIPTADGITKHYRILYNADFLEILPTEKSIALTQEDINLLMNSYGNLELWKEKFPRESWILQGFALMSLYDATVENAVSILKEKLLQVKTSGLQQSMETIFRSIYRNAGIRVGYTAYNEEESSFSNDVYGRQMQSFILPNDGVADVREALCVGSYHLIVEEKTYFAVSDTAEFLKQNPLSQLGKRFLAQGIQSFILAPVVRNQQLLGVLEVVSTRPRELNSINANKLEVVMPYLTDTIERRVAELQDQVQAVIYDRYTAIHPSVHWMFRAEAQKLISNRLLGRDYTPQEIVLPEVYPLYGQVDIKGSSEIRSQCVQQDLQNQLKALQSLIEGLVEYDIYGAFLEEMPQLKGLLEELSLPFKSGTEQLINEYLNTHIHPRLKQISKQSNLTAIQNYFSQTEKEQGEFHFYRRRYQSTISLINQKLSEIIDARQSEAQAIFPHYYERFKTDGVEHDLYVGSSVSPKQRFSSRMLQRLRLWQLQVLCEMEVAHHHAKPELPYPLEVTTLVMVYSTPITLRFRMDERRFDVDGSYSAQFEIVKKRVDKAHVKGKTKRITEVGKLTVVYSSEAEGEEYLGLINQLQKKGTLGKEIKQFEVEELPGAIGLKAFQIDISHA</sequence>
<dbReference type="InterPro" id="IPR029016">
    <property type="entry name" value="GAF-like_dom_sf"/>
</dbReference>
<organism evidence="2 3">
    <name type="scientific">Pontibacter silvestris</name>
    <dbReference type="NCBI Taxonomy" id="2305183"/>
    <lineage>
        <taxon>Bacteria</taxon>
        <taxon>Pseudomonadati</taxon>
        <taxon>Bacteroidota</taxon>
        <taxon>Cytophagia</taxon>
        <taxon>Cytophagales</taxon>
        <taxon>Hymenobacteraceae</taxon>
        <taxon>Pontibacter</taxon>
    </lineage>
</organism>
<evidence type="ECO:0000313" key="3">
    <source>
        <dbReference type="Proteomes" id="UP001597369"/>
    </source>
</evidence>
<reference evidence="3" key="1">
    <citation type="journal article" date="2019" name="Int. J. Syst. Evol. Microbiol.">
        <title>The Global Catalogue of Microorganisms (GCM) 10K type strain sequencing project: providing services to taxonomists for standard genome sequencing and annotation.</title>
        <authorList>
            <consortium name="The Broad Institute Genomics Platform"/>
            <consortium name="The Broad Institute Genome Sequencing Center for Infectious Disease"/>
            <person name="Wu L."/>
            <person name="Ma J."/>
        </authorList>
    </citation>
    <scope>NUCLEOTIDE SEQUENCE [LARGE SCALE GENOMIC DNA]</scope>
    <source>
        <strain evidence="3">JCM 16545</strain>
    </source>
</reference>
<name>A0ABW4X127_9BACT</name>
<dbReference type="Proteomes" id="UP001597369">
    <property type="component" value="Unassembled WGS sequence"/>
</dbReference>
<comment type="caution">
    <text evidence="2">The sequence shown here is derived from an EMBL/GenBank/DDBJ whole genome shotgun (WGS) entry which is preliminary data.</text>
</comment>
<protein>
    <submittedName>
        <fullName evidence="2">GAF domain-containing protein</fullName>
    </submittedName>
</protein>
<feature type="domain" description="GAF" evidence="1">
    <location>
        <begin position="251"/>
        <end position="407"/>
    </location>
</feature>
<evidence type="ECO:0000259" key="1">
    <source>
        <dbReference type="SMART" id="SM00065"/>
    </source>
</evidence>
<dbReference type="SMART" id="SM00065">
    <property type="entry name" value="GAF"/>
    <property type="match status" value="1"/>
</dbReference>
<evidence type="ECO:0000313" key="2">
    <source>
        <dbReference type="EMBL" id="MFD2068321.1"/>
    </source>
</evidence>